<feature type="domain" description="Protein kinase" evidence="6">
    <location>
        <begin position="9"/>
        <end position="257"/>
    </location>
</feature>
<dbReference type="STRING" id="478820.A0A196SFS9"/>
<dbReference type="InterPro" id="IPR017441">
    <property type="entry name" value="Protein_kinase_ATP_BS"/>
</dbReference>
<keyword evidence="8" id="KW-1185">Reference proteome</keyword>
<evidence type="ECO:0000256" key="1">
    <source>
        <dbReference type="ARBA" id="ARBA00012513"/>
    </source>
</evidence>
<dbReference type="GO" id="GO:0005524">
    <property type="term" value="F:ATP binding"/>
    <property type="evidence" value="ECO:0007669"/>
    <property type="project" value="UniProtKB-UniRule"/>
</dbReference>
<organism evidence="7 8">
    <name type="scientific">Blastocystis sp. subtype 1 (strain ATCC 50177 / NandII)</name>
    <dbReference type="NCBI Taxonomy" id="478820"/>
    <lineage>
        <taxon>Eukaryota</taxon>
        <taxon>Sar</taxon>
        <taxon>Stramenopiles</taxon>
        <taxon>Bigyra</taxon>
        <taxon>Opalozoa</taxon>
        <taxon>Opalinata</taxon>
        <taxon>Blastocystidae</taxon>
        <taxon>Blastocystis</taxon>
    </lineage>
</organism>
<name>A0A196SFS9_BLAHN</name>
<sequence length="461" mass="52595">MNLPSVDGYSNLERLGEGAFGEVFKAVENKSHDYVALKRIKMVVSSSQLQSESALLKECNSKYIVRYYGIVSNRNENWIVMEYCHCGSLHAFIRSGNRLNESELREIASCCLFGLFYLHNCKIIHRDIKPDNLFLSESGVIKLGDFGLAVQLEHSCSKRDTQCGTSWYMAPEVYDGETVLKSDVWSLGITLMELAEGKNPFVDCTSAQVMKMVYLGDPPSLSAGKWSSEFVDFVGKCLVKDVKERWDASELMNHSFVRDSVDRIRRVGNSAILSDLAKKRMSGGRDEERVESMNIALETVVGKREETMRVSISDWREWKNVDCSVTELVIAAKCCNEGVKEVELGRFVSLKVFEVGDECFEYVDEVKLIGLSRLERVVIGKNCFTKEKNSYGWDPNRHFYLKNCERVRELKMGCHSFSDYSVCEIENVPSLEVIEMGELNNYSYNFWYASLELKSDCERMN</sequence>
<dbReference type="PROSITE" id="PS00107">
    <property type="entry name" value="PROTEIN_KINASE_ATP"/>
    <property type="match status" value="1"/>
</dbReference>
<evidence type="ECO:0000256" key="2">
    <source>
        <dbReference type="ARBA" id="ARBA00022741"/>
    </source>
</evidence>
<proteinExistence type="inferred from homology"/>
<dbReference type="GO" id="GO:0005737">
    <property type="term" value="C:cytoplasm"/>
    <property type="evidence" value="ECO:0007669"/>
    <property type="project" value="TreeGrafter"/>
</dbReference>
<protein>
    <recommendedName>
        <fullName evidence="1">non-specific serine/threonine protein kinase</fullName>
        <ecNumber evidence="1">2.7.11.1</ecNumber>
    </recommendedName>
</protein>
<feature type="binding site" evidence="4">
    <location>
        <position position="38"/>
    </location>
    <ligand>
        <name>ATP</name>
        <dbReference type="ChEBI" id="CHEBI:30616"/>
    </ligand>
</feature>
<accession>A0A196SFS9</accession>
<keyword evidence="5" id="KW-0418">Kinase</keyword>
<keyword evidence="5" id="KW-0808">Transferase</keyword>
<dbReference type="CDD" id="cd05122">
    <property type="entry name" value="PKc_STE"/>
    <property type="match status" value="1"/>
</dbReference>
<evidence type="ECO:0000313" key="8">
    <source>
        <dbReference type="Proteomes" id="UP000078348"/>
    </source>
</evidence>
<evidence type="ECO:0000256" key="5">
    <source>
        <dbReference type="RuleBase" id="RU000304"/>
    </source>
</evidence>
<reference evidence="7 8" key="1">
    <citation type="submission" date="2016-05" db="EMBL/GenBank/DDBJ databases">
        <title>Nuclear genome of Blastocystis sp. subtype 1 NandII.</title>
        <authorList>
            <person name="Gentekaki E."/>
            <person name="Curtis B."/>
            <person name="Stairs C."/>
            <person name="Eme L."/>
            <person name="Herman E."/>
            <person name="Klimes V."/>
            <person name="Arias M.C."/>
            <person name="Elias M."/>
            <person name="Hilliou F."/>
            <person name="Klute M."/>
            <person name="Malik S.-B."/>
            <person name="Pightling A."/>
            <person name="Rachubinski R."/>
            <person name="Salas D."/>
            <person name="Schlacht A."/>
            <person name="Suga H."/>
            <person name="Archibald J."/>
            <person name="Ball S.G."/>
            <person name="Clark G."/>
            <person name="Dacks J."/>
            <person name="Van Der Giezen M."/>
            <person name="Tsaousis A."/>
            <person name="Roger A."/>
        </authorList>
    </citation>
    <scope>NUCLEOTIDE SEQUENCE [LARGE SCALE GENOMIC DNA]</scope>
    <source>
        <strain evidence="8">ATCC 50177 / NandII</strain>
    </source>
</reference>
<dbReference type="InterPro" id="IPR008271">
    <property type="entry name" value="Ser/Thr_kinase_AS"/>
</dbReference>
<comment type="caution">
    <text evidence="7">The sequence shown here is derived from an EMBL/GenBank/DDBJ whole genome shotgun (WGS) entry which is preliminary data.</text>
</comment>
<dbReference type="PANTHER" id="PTHR48012">
    <property type="entry name" value="STERILE20-LIKE KINASE, ISOFORM B-RELATED"/>
    <property type="match status" value="1"/>
</dbReference>
<dbReference type="InterPro" id="IPR011009">
    <property type="entry name" value="Kinase-like_dom_sf"/>
</dbReference>
<dbReference type="EC" id="2.7.11.1" evidence="1"/>
<dbReference type="Pfam" id="PF00069">
    <property type="entry name" value="Pkinase"/>
    <property type="match status" value="1"/>
</dbReference>
<evidence type="ECO:0000313" key="7">
    <source>
        <dbReference type="EMBL" id="OAO15868.1"/>
    </source>
</evidence>
<keyword evidence="3 4" id="KW-0067">ATP-binding</keyword>
<dbReference type="EMBL" id="LXWW01000111">
    <property type="protein sequence ID" value="OAO15868.1"/>
    <property type="molecule type" value="Genomic_DNA"/>
</dbReference>
<gene>
    <name evidence="7" type="ORF">AV274_2387</name>
</gene>
<evidence type="ECO:0000259" key="6">
    <source>
        <dbReference type="PROSITE" id="PS50011"/>
    </source>
</evidence>
<dbReference type="Gene3D" id="1.10.510.10">
    <property type="entry name" value="Transferase(Phosphotransferase) domain 1"/>
    <property type="match status" value="1"/>
</dbReference>
<keyword evidence="5" id="KW-0723">Serine/threonine-protein kinase</keyword>
<comment type="similarity">
    <text evidence="5">Belongs to the protein kinase superfamily.</text>
</comment>
<evidence type="ECO:0000256" key="4">
    <source>
        <dbReference type="PROSITE-ProRule" id="PRU10141"/>
    </source>
</evidence>
<dbReference type="AlphaFoldDB" id="A0A196SFS9"/>
<dbReference type="InterPro" id="IPR050629">
    <property type="entry name" value="STE20/SPS1-PAK"/>
</dbReference>
<dbReference type="SMART" id="SM00220">
    <property type="entry name" value="S_TKc"/>
    <property type="match status" value="1"/>
</dbReference>
<dbReference type="InterPro" id="IPR000719">
    <property type="entry name" value="Prot_kinase_dom"/>
</dbReference>
<keyword evidence="2 4" id="KW-0547">Nucleotide-binding</keyword>
<evidence type="ECO:0000256" key="3">
    <source>
        <dbReference type="ARBA" id="ARBA00022840"/>
    </source>
</evidence>
<dbReference type="OrthoDB" id="8693905at2759"/>
<dbReference type="GO" id="GO:0004674">
    <property type="term" value="F:protein serine/threonine kinase activity"/>
    <property type="evidence" value="ECO:0007669"/>
    <property type="project" value="UniProtKB-KW"/>
</dbReference>
<dbReference type="PROSITE" id="PS00108">
    <property type="entry name" value="PROTEIN_KINASE_ST"/>
    <property type="match status" value="1"/>
</dbReference>
<dbReference type="PROSITE" id="PS50011">
    <property type="entry name" value="PROTEIN_KINASE_DOM"/>
    <property type="match status" value="1"/>
</dbReference>
<dbReference type="PANTHER" id="PTHR48012:SF2">
    <property type="entry name" value="STERILE20-LIKE KINASE, ISOFORM B"/>
    <property type="match status" value="1"/>
</dbReference>
<dbReference type="Proteomes" id="UP000078348">
    <property type="component" value="Unassembled WGS sequence"/>
</dbReference>
<dbReference type="SUPFAM" id="SSF56112">
    <property type="entry name" value="Protein kinase-like (PK-like)"/>
    <property type="match status" value="1"/>
</dbReference>